<reference evidence="2" key="1">
    <citation type="submission" date="2021-09" db="EMBL/GenBank/DDBJ databases">
        <title>The genome of Mauremys mutica provides insights into the evolution of semi-aquatic lifestyle.</title>
        <authorList>
            <person name="Gong S."/>
            <person name="Gao Y."/>
        </authorList>
    </citation>
    <scope>NUCLEOTIDE SEQUENCE</scope>
    <source>
        <strain evidence="2">MM-2020</strain>
        <tissue evidence="2">Muscle</tissue>
    </source>
</reference>
<dbReference type="Proteomes" id="UP000827986">
    <property type="component" value="Unassembled WGS sequence"/>
</dbReference>
<dbReference type="EMBL" id="JAHDVG010000474">
    <property type="protein sequence ID" value="KAH1177300.1"/>
    <property type="molecule type" value="Genomic_DNA"/>
</dbReference>
<sequence>MDCWGGYHAQPAMRGGGGNAVKMGEGKGTGKCPEDHSPLIPPIAKQHIHILLPATEMEGTALHRWVPNTPHCKIATTTMPDIEEGWRKLSRYISVAPLTPSPPPP</sequence>
<evidence type="ECO:0000313" key="2">
    <source>
        <dbReference type="EMBL" id="KAH1177300.1"/>
    </source>
</evidence>
<keyword evidence="3" id="KW-1185">Reference proteome</keyword>
<gene>
    <name evidence="2" type="ORF">KIL84_011002</name>
</gene>
<comment type="caution">
    <text evidence="2">The sequence shown here is derived from an EMBL/GenBank/DDBJ whole genome shotgun (WGS) entry which is preliminary data.</text>
</comment>
<proteinExistence type="predicted"/>
<accession>A0A9D4B209</accession>
<feature type="region of interest" description="Disordered" evidence="1">
    <location>
        <begin position="11"/>
        <end position="38"/>
    </location>
</feature>
<name>A0A9D4B209_9SAUR</name>
<evidence type="ECO:0000313" key="3">
    <source>
        <dbReference type="Proteomes" id="UP000827986"/>
    </source>
</evidence>
<evidence type="ECO:0000256" key="1">
    <source>
        <dbReference type="SAM" id="MobiDB-lite"/>
    </source>
</evidence>
<protein>
    <submittedName>
        <fullName evidence="2">Uncharacterized protein</fullName>
    </submittedName>
</protein>
<dbReference type="AlphaFoldDB" id="A0A9D4B209"/>
<organism evidence="2 3">
    <name type="scientific">Mauremys mutica</name>
    <name type="common">yellowpond turtle</name>
    <dbReference type="NCBI Taxonomy" id="74926"/>
    <lineage>
        <taxon>Eukaryota</taxon>
        <taxon>Metazoa</taxon>
        <taxon>Chordata</taxon>
        <taxon>Craniata</taxon>
        <taxon>Vertebrata</taxon>
        <taxon>Euteleostomi</taxon>
        <taxon>Archelosauria</taxon>
        <taxon>Testudinata</taxon>
        <taxon>Testudines</taxon>
        <taxon>Cryptodira</taxon>
        <taxon>Durocryptodira</taxon>
        <taxon>Testudinoidea</taxon>
        <taxon>Geoemydidae</taxon>
        <taxon>Geoemydinae</taxon>
        <taxon>Mauremys</taxon>
    </lineage>
</organism>